<reference evidence="15" key="1">
    <citation type="journal article" date="2013" name="Int. J. Syst. Evol. Microbiol.">
        <title>Polycladomyces abyssicola gen. nov., sp. nov., a thermophilic filamentous bacterium isolated from hemipelagic sediment.</title>
        <authorList>
            <person name="Tsubouchi T."/>
            <person name="Shimane Y."/>
            <person name="Mori K."/>
            <person name="Usui K."/>
            <person name="Hiraki T."/>
            <person name="Tame A."/>
            <person name="Uematsu K."/>
            <person name="Maruyama T."/>
            <person name="Hatada Y."/>
        </authorList>
    </citation>
    <scope>NUCLEOTIDE SEQUENCE</scope>
    <source>
        <strain evidence="15">JIR-001</strain>
    </source>
</reference>
<dbReference type="Pfam" id="PF00275">
    <property type="entry name" value="EPSP_synthase"/>
    <property type="match status" value="1"/>
</dbReference>
<gene>
    <name evidence="15" type="primary">murA2</name>
    <name evidence="13" type="synonym">murA</name>
    <name evidence="15" type="ORF">JIR001_30700</name>
</gene>
<sequence length="415" mass="44158">MKTLKIKGGRPLIGRVQIGGAKNSAVAVIPATVLAESGCEIENLPEIRDVDVYAEILRDLGAIVTKDGRCLSVDPSRLSPVPLPDNKVKKLRASYYLIGALLGRFGEVSIGLPGGCDLGPRPIDQHIKGFKALGATVRQSGGILHVHASELTGARIFLDVVSVGATINIMLAAVRARGLTVIENAAKEPEIVDIATFLNTMGAQIKGAGTDVIRIRGVSRLRGCRHAIIPDRIEAGTYLIAAAATRGEVSVEQVIPKHLEPLTAKLRETGVLVREDDETVWVQGGSRYRAVDVKTAPYPGFPTDLQQPLTTLLTQAEGVSVVTENIYSARFKQVPELARMGALIRVAGTTAIVEGPTPLYGTSVTATDLRAGASLVIAGLLAEGETEIAGVGYIDRGYERLEEKLRSLGAEIWRS</sequence>
<dbReference type="PANTHER" id="PTHR43783:SF2">
    <property type="entry name" value="UDP-N-ACETYLGLUCOSAMINE 1-CARBOXYVINYLTRANSFERASE 2"/>
    <property type="match status" value="1"/>
</dbReference>
<dbReference type="GO" id="GO:0008360">
    <property type="term" value="P:regulation of cell shape"/>
    <property type="evidence" value="ECO:0007669"/>
    <property type="project" value="UniProtKB-KW"/>
</dbReference>
<keyword evidence="8 13" id="KW-0131">Cell cycle</keyword>
<comment type="caution">
    <text evidence="13">Lacks conserved residue(s) required for the propagation of feature annotation.</text>
</comment>
<evidence type="ECO:0000256" key="11">
    <source>
        <dbReference type="ARBA" id="ARBA00038367"/>
    </source>
</evidence>
<dbReference type="AlphaFoldDB" id="A0A8D5UK90"/>
<dbReference type="RefSeq" id="WP_212773526.1">
    <property type="nucleotide sequence ID" value="NZ_AP024601.1"/>
</dbReference>
<dbReference type="InterPro" id="IPR005750">
    <property type="entry name" value="UDP_GlcNAc_COvinyl_MurA"/>
</dbReference>
<feature type="domain" description="Enolpyruvate transferase" evidence="14">
    <location>
        <begin position="7"/>
        <end position="405"/>
    </location>
</feature>
<dbReference type="GO" id="GO:0005737">
    <property type="term" value="C:cytoplasm"/>
    <property type="evidence" value="ECO:0007669"/>
    <property type="project" value="UniProtKB-SubCell"/>
</dbReference>
<dbReference type="GO" id="GO:0071555">
    <property type="term" value="P:cell wall organization"/>
    <property type="evidence" value="ECO:0007669"/>
    <property type="project" value="UniProtKB-KW"/>
</dbReference>
<dbReference type="GO" id="GO:0019277">
    <property type="term" value="P:UDP-N-acetylgalactosamine biosynthetic process"/>
    <property type="evidence" value="ECO:0007669"/>
    <property type="project" value="InterPro"/>
</dbReference>
<dbReference type="InterPro" id="IPR050068">
    <property type="entry name" value="MurA_subfamily"/>
</dbReference>
<dbReference type="HAMAP" id="MF_00111">
    <property type="entry name" value="MurA"/>
    <property type="match status" value="1"/>
</dbReference>
<feature type="binding site" evidence="13">
    <location>
        <position position="326"/>
    </location>
    <ligand>
        <name>UDP-N-acetyl-alpha-D-glucosamine</name>
        <dbReference type="ChEBI" id="CHEBI:57705"/>
    </ligand>
</feature>
<evidence type="ECO:0000256" key="10">
    <source>
        <dbReference type="ARBA" id="ARBA00023317"/>
    </source>
</evidence>
<dbReference type="InterPro" id="IPR013792">
    <property type="entry name" value="RNA3'P_cycl/enolpyr_Trfase_a/b"/>
</dbReference>
<feature type="binding site" evidence="13">
    <location>
        <begin position="121"/>
        <end position="125"/>
    </location>
    <ligand>
        <name>UDP-N-acetyl-alpha-D-glucosamine</name>
        <dbReference type="ChEBI" id="CHEBI:57705"/>
    </ligand>
</feature>
<dbReference type="NCBIfam" id="NF006873">
    <property type="entry name" value="PRK09369.1"/>
    <property type="match status" value="1"/>
</dbReference>
<feature type="binding site" evidence="13">
    <location>
        <begin position="22"/>
        <end position="23"/>
    </location>
    <ligand>
        <name>phosphoenolpyruvate</name>
        <dbReference type="ChEBI" id="CHEBI:58702"/>
    </ligand>
</feature>
<keyword evidence="7 13" id="KW-0573">Peptidoglycan synthesis</keyword>
<comment type="catalytic activity">
    <reaction evidence="12 13">
        <text>phosphoenolpyruvate + UDP-N-acetyl-alpha-D-glucosamine = UDP-N-acetyl-3-O-(1-carboxyvinyl)-alpha-D-glucosamine + phosphate</text>
        <dbReference type="Rhea" id="RHEA:18681"/>
        <dbReference type="ChEBI" id="CHEBI:43474"/>
        <dbReference type="ChEBI" id="CHEBI:57705"/>
        <dbReference type="ChEBI" id="CHEBI:58702"/>
        <dbReference type="ChEBI" id="CHEBI:68483"/>
        <dbReference type="EC" id="2.5.1.7"/>
    </reaction>
</comment>
<evidence type="ECO:0000256" key="4">
    <source>
        <dbReference type="ARBA" id="ARBA00022618"/>
    </source>
</evidence>
<feature type="binding site" evidence="13">
    <location>
        <position position="304"/>
    </location>
    <ligand>
        <name>UDP-N-acetyl-alpha-D-glucosamine</name>
        <dbReference type="ChEBI" id="CHEBI:57705"/>
    </ligand>
</feature>
<dbReference type="EMBL" id="AP024601">
    <property type="protein sequence ID" value="BCU83287.1"/>
    <property type="molecule type" value="Genomic_DNA"/>
</dbReference>
<keyword evidence="10 13" id="KW-0670">Pyruvate</keyword>
<keyword evidence="6 13" id="KW-0133">Cell shape</keyword>
<evidence type="ECO:0000256" key="7">
    <source>
        <dbReference type="ARBA" id="ARBA00022984"/>
    </source>
</evidence>
<evidence type="ECO:0000256" key="12">
    <source>
        <dbReference type="ARBA" id="ARBA00047527"/>
    </source>
</evidence>
<proteinExistence type="inferred from homology"/>
<evidence type="ECO:0000256" key="1">
    <source>
        <dbReference type="ARBA" id="ARBA00004496"/>
    </source>
</evidence>
<evidence type="ECO:0000259" key="14">
    <source>
        <dbReference type="Pfam" id="PF00275"/>
    </source>
</evidence>
<protein>
    <recommendedName>
        <fullName evidence="13">UDP-N-acetylglucosamine 1-carboxyvinyltransferase</fullName>
        <ecNumber evidence="13">2.5.1.7</ecNumber>
    </recommendedName>
    <alternativeName>
        <fullName evidence="13">Enoylpyruvate transferase</fullName>
    </alternativeName>
    <alternativeName>
        <fullName evidence="13">UDP-N-acetylglucosamine enolpyruvyl transferase</fullName>
        <shortName evidence="13">EPT</shortName>
    </alternativeName>
</protein>
<dbReference type="SUPFAM" id="SSF55205">
    <property type="entry name" value="EPT/RTPC-like"/>
    <property type="match status" value="1"/>
</dbReference>
<dbReference type="InterPro" id="IPR036968">
    <property type="entry name" value="Enolpyruvate_Tfrase_sf"/>
</dbReference>
<dbReference type="InterPro" id="IPR001986">
    <property type="entry name" value="Enolpyruvate_Tfrase_dom"/>
</dbReference>
<dbReference type="EC" id="2.5.1.7" evidence="13"/>
<dbReference type="FunFam" id="3.65.10.10:FF:000001">
    <property type="entry name" value="UDP-N-acetylglucosamine 1-carboxyvinyltransferase"/>
    <property type="match status" value="1"/>
</dbReference>
<feature type="binding site" evidence="13">
    <location>
        <position position="92"/>
    </location>
    <ligand>
        <name>UDP-N-acetyl-alpha-D-glucosamine</name>
        <dbReference type="ChEBI" id="CHEBI:57705"/>
    </ligand>
</feature>
<name>A0A8D5UK90_9BACL</name>
<dbReference type="CDD" id="cd01555">
    <property type="entry name" value="UdpNAET"/>
    <property type="match status" value="1"/>
</dbReference>
<feature type="modified residue" description="2-(S-cysteinyl)pyruvic acid O-phosphothioketal" evidence="13">
    <location>
        <position position="116"/>
    </location>
</feature>
<dbReference type="NCBIfam" id="NF009470">
    <property type="entry name" value="PRK12830.1"/>
    <property type="match status" value="1"/>
</dbReference>
<evidence type="ECO:0000256" key="8">
    <source>
        <dbReference type="ARBA" id="ARBA00023306"/>
    </source>
</evidence>
<keyword evidence="3 13" id="KW-0963">Cytoplasm</keyword>
<comment type="pathway">
    <text evidence="2 13">Cell wall biogenesis; peptidoglycan biosynthesis.</text>
</comment>
<feature type="active site" description="Proton donor" evidence="13">
    <location>
        <position position="116"/>
    </location>
</feature>
<dbReference type="PANTHER" id="PTHR43783">
    <property type="entry name" value="UDP-N-ACETYLGLUCOSAMINE 1-CARBOXYVINYLTRANSFERASE"/>
    <property type="match status" value="1"/>
</dbReference>
<keyword evidence="5 13" id="KW-0808">Transferase</keyword>
<dbReference type="NCBIfam" id="TIGR01072">
    <property type="entry name" value="murA"/>
    <property type="match status" value="1"/>
</dbReference>
<organism evidence="15 16">
    <name type="scientific">Polycladomyces abyssicola</name>
    <dbReference type="NCBI Taxonomy" id="1125966"/>
    <lineage>
        <taxon>Bacteria</taxon>
        <taxon>Bacillati</taxon>
        <taxon>Bacillota</taxon>
        <taxon>Bacilli</taxon>
        <taxon>Bacillales</taxon>
        <taxon>Thermoactinomycetaceae</taxon>
        <taxon>Polycladomyces</taxon>
    </lineage>
</organism>
<comment type="similarity">
    <text evidence="11 13">Belongs to the EPSP synthase family. MurA subfamily.</text>
</comment>
<keyword evidence="16" id="KW-1185">Reference proteome</keyword>
<evidence type="ECO:0000256" key="6">
    <source>
        <dbReference type="ARBA" id="ARBA00022960"/>
    </source>
</evidence>
<evidence type="ECO:0000256" key="2">
    <source>
        <dbReference type="ARBA" id="ARBA00004752"/>
    </source>
</evidence>
<evidence type="ECO:0000256" key="9">
    <source>
        <dbReference type="ARBA" id="ARBA00023316"/>
    </source>
</evidence>
<dbReference type="GO" id="GO:0009252">
    <property type="term" value="P:peptidoglycan biosynthetic process"/>
    <property type="evidence" value="ECO:0007669"/>
    <property type="project" value="UniProtKB-UniRule"/>
</dbReference>
<accession>A0A8D5UK90</accession>
<dbReference type="UniPathway" id="UPA00219"/>
<reference evidence="15" key="2">
    <citation type="journal article" date="2021" name="Microbiol. Resour. Announc.">
        <title>Complete Genome Sequence of Polycladomyces abyssicola JIR-001T, Isolated from Hemipelagic Sediment in Deep Seawater.</title>
        <authorList>
            <person name="Tsubouchi T."/>
            <person name="Kaneko Y."/>
        </authorList>
    </citation>
    <scope>NUCLEOTIDE SEQUENCE</scope>
    <source>
        <strain evidence="15">JIR-001</strain>
    </source>
</reference>
<keyword evidence="4 13" id="KW-0132">Cell division</keyword>
<keyword evidence="9 13" id="KW-0961">Cell wall biogenesis/degradation</keyword>
<dbReference type="GO" id="GO:0008760">
    <property type="term" value="F:UDP-N-acetylglucosamine 1-carboxyvinyltransferase activity"/>
    <property type="evidence" value="ECO:0007669"/>
    <property type="project" value="UniProtKB-UniRule"/>
</dbReference>
<comment type="function">
    <text evidence="13">Cell wall formation. Adds enolpyruvyl to UDP-N-acetylglucosamine.</text>
</comment>
<dbReference type="Gene3D" id="3.65.10.10">
    <property type="entry name" value="Enolpyruvate transferase domain"/>
    <property type="match status" value="2"/>
</dbReference>
<evidence type="ECO:0000256" key="5">
    <source>
        <dbReference type="ARBA" id="ARBA00022679"/>
    </source>
</evidence>
<dbReference type="GO" id="GO:0051301">
    <property type="term" value="P:cell division"/>
    <property type="evidence" value="ECO:0007669"/>
    <property type="project" value="UniProtKB-KW"/>
</dbReference>
<evidence type="ECO:0000313" key="16">
    <source>
        <dbReference type="Proteomes" id="UP000677436"/>
    </source>
</evidence>
<dbReference type="KEGG" id="pabs:JIR001_30700"/>
<evidence type="ECO:0000256" key="3">
    <source>
        <dbReference type="ARBA" id="ARBA00022490"/>
    </source>
</evidence>
<evidence type="ECO:0000313" key="15">
    <source>
        <dbReference type="EMBL" id="BCU83287.1"/>
    </source>
</evidence>
<comment type="subcellular location">
    <subcellularLocation>
        <location evidence="1 13">Cytoplasm</location>
    </subcellularLocation>
</comment>
<evidence type="ECO:0000256" key="13">
    <source>
        <dbReference type="HAMAP-Rule" id="MF_00111"/>
    </source>
</evidence>
<dbReference type="Proteomes" id="UP000677436">
    <property type="component" value="Chromosome"/>
</dbReference>